<sequence length="83" mass="9098">MLPTWLAGYSYTMYLVHSPLSKVLIGPRIPAPTDGWSYAGISVLMFAATLLATLAFAVVADTVVLKPLQRLLRNVDLPRKGRL</sequence>
<evidence type="ECO:0000256" key="1">
    <source>
        <dbReference type="SAM" id="Phobius"/>
    </source>
</evidence>
<dbReference type="EMBL" id="CP001361">
    <property type="protein sequence ID" value="AFL03646.1"/>
    <property type="molecule type" value="Genomic_DNA"/>
</dbReference>
<evidence type="ECO:0000313" key="3">
    <source>
        <dbReference type="Proteomes" id="UP000006173"/>
    </source>
</evidence>
<dbReference type="KEGG" id="bbf:BBB_0049"/>
<keyword evidence="1" id="KW-1133">Transmembrane helix</keyword>
<feature type="transmembrane region" description="Helical" evidence="1">
    <location>
        <begin position="36"/>
        <end position="64"/>
    </location>
</feature>
<gene>
    <name evidence="2" type="ORF">BBB_0049</name>
</gene>
<proteinExistence type="predicted"/>
<evidence type="ECO:0000313" key="2">
    <source>
        <dbReference type="EMBL" id="AFL03646.1"/>
    </source>
</evidence>
<dbReference type="AlphaFoldDB" id="I3WFI3"/>
<protein>
    <submittedName>
        <fullName evidence="2">Putative O-acyl transferase</fullName>
    </submittedName>
</protein>
<keyword evidence="2" id="KW-0808">Transferase</keyword>
<organism evidence="2 3">
    <name type="scientific">Bifidobacterium bifidum BGN4</name>
    <dbReference type="NCBI Taxonomy" id="484020"/>
    <lineage>
        <taxon>Bacteria</taxon>
        <taxon>Bacillati</taxon>
        <taxon>Actinomycetota</taxon>
        <taxon>Actinomycetes</taxon>
        <taxon>Bifidobacteriales</taxon>
        <taxon>Bifidobacteriaceae</taxon>
        <taxon>Bifidobacterium</taxon>
    </lineage>
</organism>
<accession>I3WFI3</accession>
<keyword evidence="1" id="KW-0472">Membrane</keyword>
<dbReference type="HOGENOM" id="CLU_2731909_0_0_11"/>
<reference evidence="2 3" key="1">
    <citation type="journal article" date="2012" name="J. Bacteriol.">
        <title>Complete Genome Sequence of the Probiotic Bacterium Bifidobacterium bifidum Strain BGN4.</title>
        <authorList>
            <person name="Yu D.S."/>
            <person name="Jeong H."/>
            <person name="Lee D.H."/>
            <person name="Kwon S.K."/>
            <person name="Song J.Y."/>
            <person name="Kim B.K."/>
            <person name="Park M.S."/>
            <person name="Ji G.E."/>
            <person name="Oh T.K."/>
            <person name="Kim J.F."/>
        </authorList>
    </citation>
    <scope>NUCLEOTIDE SEQUENCE [LARGE SCALE GENOMIC DNA]</scope>
    <source>
        <strain evidence="2 3">BGN4</strain>
    </source>
</reference>
<dbReference type="GO" id="GO:0016740">
    <property type="term" value="F:transferase activity"/>
    <property type="evidence" value="ECO:0007669"/>
    <property type="project" value="UniProtKB-KW"/>
</dbReference>
<dbReference type="Proteomes" id="UP000006173">
    <property type="component" value="Chromosome"/>
</dbReference>
<keyword evidence="1" id="KW-0812">Transmembrane</keyword>
<dbReference type="PATRIC" id="fig|484020.3.peg.47"/>
<name>I3WFI3_BIFBI</name>